<evidence type="ECO:0000259" key="1">
    <source>
        <dbReference type="PROSITE" id="PS51750"/>
    </source>
</evidence>
<dbReference type="PROSITE" id="PS51750">
    <property type="entry name" value="BRO_N"/>
    <property type="match status" value="1"/>
</dbReference>
<dbReference type="Pfam" id="PF13455">
    <property type="entry name" value="MUG113"/>
    <property type="match status" value="1"/>
</dbReference>
<dbReference type="KEGG" id="vg:5176290"/>
<dbReference type="EMBL" id="AY394490">
    <property type="protein sequence ID" value="AAR28814.1"/>
    <property type="molecule type" value="Genomic_DNA"/>
</dbReference>
<dbReference type="InterPro" id="IPR003497">
    <property type="entry name" value="BRO_N_domain"/>
</dbReference>
<organismHost>
    <name type="scientific">Lepidoptera</name>
    <name type="common">moths &amp; butterflies</name>
    <dbReference type="NCBI Taxonomy" id="7088"/>
</organismHost>
<dbReference type="GeneID" id="5176290"/>
<dbReference type="Pfam" id="PF02498">
    <property type="entry name" value="Bro-N"/>
    <property type="match status" value="1"/>
</dbReference>
<proteinExistence type="predicted"/>
<sequence length="230" mass="27258">MNVQKTRFANVDIEIVSTESDQTVWMLAEPFVKLFKYTNSTNRVVGKHVSPKNMKYASDDERFKNSEFINCTGVLELLCRSRMKYAREFSYWLINVLLPSLCKNPIERFEEWKRSSAEQVRSQVKPLNMRGCVYIVTNEMLKADRLYKIGCTFELRDCLFQLDSASPYDFYAEHLQLTEDCVELERRVFERFADRRLCRGFFRLDERQLRTVIDYCKRFSSNKSCASTNN</sequence>
<reference evidence="2 3" key="2">
    <citation type="journal article" date="2007" name="Virus Res.">
        <title>P13 of Leucania separata multiple nuclear polyhedrosis virus affected the polyhedra and budded virions yields of AcMNPV.</title>
        <authorList>
            <person name="Du E.Q."/>
            <person name="Yan F."/>
            <person name="Jin W.X."/>
            <person name="Lu N."/>
            <person name="Xiao H.Z."/>
            <person name="Lu S.Y."/>
            <person name="Qi Y.P."/>
        </authorList>
    </citation>
    <scope>NUCLEOTIDE SEQUENCE [LARGE SCALE GENOMIC DNA]</scope>
    <source>
        <strain evidence="2 3">AH1</strain>
    </source>
</reference>
<accession>Q0IL69</accession>
<dbReference type="RefSeq" id="YP_758347.1">
    <property type="nucleotide sequence ID" value="NC_008348.1"/>
</dbReference>
<evidence type="ECO:0000313" key="3">
    <source>
        <dbReference type="Proteomes" id="UP000201737"/>
    </source>
</evidence>
<dbReference type="OrthoDB" id="8240at10239"/>
<feature type="domain" description="Bro-N" evidence="1">
    <location>
        <begin position="1"/>
        <end position="105"/>
    </location>
</feature>
<keyword evidence="3" id="KW-1185">Reference proteome</keyword>
<dbReference type="Proteomes" id="UP000201737">
    <property type="component" value="Segment"/>
</dbReference>
<name>Q0IL69_NPVLS</name>
<protein>
    <submittedName>
        <fullName evidence="2">Bro-b</fullName>
    </submittedName>
</protein>
<evidence type="ECO:0000313" key="2">
    <source>
        <dbReference type="EMBL" id="AAR28814.1"/>
    </source>
</evidence>
<reference evidence="2 3" key="1">
    <citation type="journal article" date="2007" name="Virus Genes">
        <title>Genome sequence of Leucania seperata nucleopolyhedrovirus.</title>
        <authorList>
            <person name="Xiao H."/>
            <person name="Qi Y."/>
        </authorList>
    </citation>
    <scope>NUCLEOTIDE SEQUENCE [LARGE SCALE GENOMIC DNA]</scope>
    <source>
        <strain evidence="2 3">AH1</strain>
    </source>
</reference>
<organism evidence="2 3">
    <name type="scientific">Leucania separata nucleopolyhedrovirus</name>
    <name type="common">LsNPV</name>
    <dbReference type="NCBI Taxonomy" id="1307956"/>
    <lineage>
        <taxon>Viruses</taxon>
        <taxon>Viruses incertae sedis</taxon>
        <taxon>Naldaviricetes</taxon>
        <taxon>Lefavirales</taxon>
        <taxon>Baculoviridae</taxon>
        <taxon>Alphabaculovirus</taxon>
        <taxon>Alphabaculovirus leseparatae</taxon>
    </lineage>
</organism>